<evidence type="ECO:0000256" key="1">
    <source>
        <dbReference type="ARBA" id="ARBA00004651"/>
    </source>
</evidence>
<dbReference type="PANTHER" id="PTHR43394">
    <property type="entry name" value="ATP-DEPENDENT PERMEASE MDL1, MITOCHONDRIAL"/>
    <property type="match status" value="1"/>
</dbReference>
<evidence type="ECO:0000256" key="3">
    <source>
        <dbReference type="ARBA" id="ARBA00022475"/>
    </source>
</evidence>
<dbReference type="STRING" id="415015.SAMN05660462_00942"/>
<evidence type="ECO:0000256" key="4">
    <source>
        <dbReference type="ARBA" id="ARBA00022692"/>
    </source>
</evidence>
<keyword evidence="3" id="KW-1003">Cell membrane</keyword>
<dbReference type="CDD" id="cd18547">
    <property type="entry name" value="ABC_6TM_Tm288_like"/>
    <property type="match status" value="1"/>
</dbReference>
<dbReference type="GO" id="GO:0005524">
    <property type="term" value="F:ATP binding"/>
    <property type="evidence" value="ECO:0007669"/>
    <property type="project" value="UniProtKB-KW"/>
</dbReference>
<reference evidence="12 13" key="1">
    <citation type="submission" date="2016-10" db="EMBL/GenBank/DDBJ databases">
        <authorList>
            <person name="de Groot N.N."/>
        </authorList>
    </citation>
    <scope>NUCLEOTIDE SEQUENCE [LARGE SCALE GENOMIC DNA]</scope>
    <source>
        <strain evidence="12 13">DSM 21650</strain>
    </source>
</reference>
<dbReference type="GO" id="GO:0016887">
    <property type="term" value="F:ATP hydrolysis activity"/>
    <property type="evidence" value="ECO:0007669"/>
    <property type="project" value="InterPro"/>
</dbReference>
<dbReference type="PANTHER" id="PTHR43394:SF1">
    <property type="entry name" value="ATP-BINDING CASSETTE SUB-FAMILY B MEMBER 10, MITOCHONDRIAL"/>
    <property type="match status" value="1"/>
</dbReference>
<name>A0A1H3MX46_9FIRM</name>
<proteinExistence type="predicted"/>
<dbReference type="PROSITE" id="PS00211">
    <property type="entry name" value="ABC_TRANSPORTER_1"/>
    <property type="match status" value="1"/>
</dbReference>
<dbReference type="FunFam" id="3.40.50.300:FF:000287">
    <property type="entry name" value="Multidrug ABC transporter ATP-binding protein"/>
    <property type="match status" value="1"/>
</dbReference>
<organism evidence="12 13">
    <name type="scientific">Proteiniborus ethanoligenes</name>
    <dbReference type="NCBI Taxonomy" id="415015"/>
    <lineage>
        <taxon>Bacteria</taxon>
        <taxon>Bacillati</taxon>
        <taxon>Bacillota</taxon>
        <taxon>Clostridia</taxon>
        <taxon>Eubacteriales</taxon>
        <taxon>Proteiniborus</taxon>
    </lineage>
</organism>
<dbReference type="PROSITE" id="PS50893">
    <property type="entry name" value="ABC_TRANSPORTER_2"/>
    <property type="match status" value="1"/>
</dbReference>
<evidence type="ECO:0000256" key="9">
    <source>
        <dbReference type="SAM" id="Phobius"/>
    </source>
</evidence>
<dbReference type="GO" id="GO:0015421">
    <property type="term" value="F:ABC-type oligopeptide transporter activity"/>
    <property type="evidence" value="ECO:0007669"/>
    <property type="project" value="TreeGrafter"/>
</dbReference>
<dbReference type="InterPro" id="IPR003439">
    <property type="entry name" value="ABC_transporter-like_ATP-bd"/>
</dbReference>
<dbReference type="InterPro" id="IPR036640">
    <property type="entry name" value="ABC1_TM_sf"/>
</dbReference>
<feature type="transmembrane region" description="Helical" evidence="9">
    <location>
        <begin position="47"/>
        <end position="68"/>
    </location>
</feature>
<evidence type="ECO:0000313" key="13">
    <source>
        <dbReference type="Proteomes" id="UP000198625"/>
    </source>
</evidence>
<evidence type="ECO:0000259" key="10">
    <source>
        <dbReference type="PROSITE" id="PS50893"/>
    </source>
</evidence>
<evidence type="ECO:0000259" key="11">
    <source>
        <dbReference type="PROSITE" id="PS50929"/>
    </source>
</evidence>
<gene>
    <name evidence="12" type="ORF">SAMN05660462_00942</name>
</gene>
<dbReference type="Gene3D" id="1.20.1560.10">
    <property type="entry name" value="ABC transporter type 1, transmembrane domain"/>
    <property type="match status" value="1"/>
</dbReference>
<feature type="transmembrane region" description="Helical" evidence="9">
    <location>
        <begin position="192"/>
        <end position="209"/>
    </location>
</feature>
<sequence length="608" mass="68196">MIPKHGQRGPVGIAGGRGVIMPAKKAKDIRYTLKRLWHFFRNEKKQLLIAFLFIMVSGLLGLLVPYFIGKAIDAIFPGKYLVEFQKLRHIMLILLSIYIVDNMLTFLQEYLVAGIAQRVVFTLRENLFQKLQSLPIMFFDTHTHGEIMSRLSNDIDNVSTTISQSIIQFMASSVSILGSLAMMIYLSPLMTAASMITVPMVYFLTRFIAKKTKLLFREQQKTLGRLNGHIEETIAGIHVVKAFNNEEKVIDEFKAQNQILREVGVRAQIWSGFIMPLMNVINNFGFGIIAIFGGSLALRGVISVGVIASFISYSKQFTRPLNELANTFNTLQSGIAGAERVFEILDQSEERKDSDNAIIIKDIKGKVEFENVSFEYKKDEPVLKNISFKVNPGTNIALVGPTGAGKTTIVNLLTGFYEIDKGDIKIDGINIKDYEKNSLRKIFGMVLQDTYLFSGTIRENIKYGNLGASDEDIKNAAALARAEDFINKLPQGYDTYINEGGTNLSQGQRQLIAISRAILANPYILILDEATSSVDTRTELKIQEAMVKLMENRTTFIIAHRLSTIKDADIIMVIDHGEIVEKGSHEELLDKGGHYYNLYQSQFANIDI</sequence>
<dbReference type="SUPFAM" id="SSF90123">
    <property type="entry name" value="ABC transporter transmembrane region"/>
    <property type="match status" value="1"/>
</dbReference>
<keyword evidence="5" id="KW-0547">Nucleotide-binding</keyword>
<dbReference type="CDD" id="cd03254">
    <property type="entry name" value="ABCC_Glucan_exporter_like"/>
    <property type="match status" value="1"/>
</dbReference>
<keyword evidence="8 9" id="KW-0472">Membrane</keyword>
<dbReference type="FunFam" id="1.20.1560.10:FF:000011">
    <property type="entry name" value="Multidrug ABC transporter ATP-binding protein"/>
    <property type="match status" value="1"/>
</dbReference>
<feature type="domain" description="ABC transmembrane type-1" evidence="11">
    <location>
        <begin position="48"/>
        <end position="333"/>
    </location>
</feature>
<dbReference type="AlphaFoldDB" id="A0A1H3MX46"/>
<keyword evidence="4 9" id="KW-0812">Transmembrane</keyword>
<dbReference type="InterPro" id="IPR017871">
    <property type="entry name" value="ABC_transporter-like_CS"/>
</dbReference>
<dbReference type="Gene3D" id="3.40.50.300">
    <property type="entry name" value="P-loop containing nucleotide triphosphate hydrolases"/>
    <property type="match status" value="1"/>
</dbReference>
<dbReference type="InterPro" id="IPR039421">
    <property type="entry name" value="Type_1_exporter"/>
</dbReference>
<keyword evidence="13" id="KW-1185">Reference proteome</keyword>
<dbReference type="InterPro" id="IPR003593">
    <property type="entry name" value="AAA+_ATPase"/>
</dbReference>
<dbReference type="EMBL" id="FNQE01000008">
    <property type="protein sequence ID" value="SDY80815.1"/>
    <property type="molecule type" value="Genomic_DNA"/>
</dbReference>
<evidence type="ECO:0000256" key="2">
    <source>
        <dbReference type="ARBA" id="ARBA00022448"/>
    </source>
</evidence>
<feature type="transmembrane region" description="Helical" evidence="9">
    <location>
        <begin position="88"/>
        <end position="107"/>
    </location>
</feature>
<protein>
    <submittedName>
        <fullName evidence="12">ATP-binding cassette, subfamily B</fullName>
    </submittedName>
</protein>
<dbReference type="InterPro" id="IPR027417">
    <property type="entry name" value="P-loop_NTPase"/>
</dbReference>
<comment type="subcellular location">
    <subcellularLocation>
        <location evidence="1">Cell membrane</location>
        <topology evidence="1">Multi-pass membrane protein</topology>
    </subcellularLocation>
</comment>
<feature type="domain" description="ABC transporter" evidence="10">
    <location>
        <begin position="367"/>
        <end position="601"/>
    </location>
</feature>
<keyword evidence="2" id="KW-0813">Transport</keyword>
<dbReference type="SUPFAM" id="SSF52540">
    <property type="entry name" value="P-loop containing nucleoside triphosphate hydrolases"/>
    <property type="match status" value="1"/>
</dbReference>
<dbReference type="Proteomes" id="UP000198625">
    <property type="component" value="Unassembled WGS sequence"/>
</dbReference>
<dbReference type="Pfam" id="PF00664">
    <property type="entry name" value="ABC_membrane"/>
    <property type="match status" value="1"/>
</dbReference>
<evidence type="ECO:0000256" key="5">
    <source>
        <dbReference type="ARBA" id="ARBA00022741"/>
    </source>
</evidence>
<dbReference type="SMART" id="SM00382">
    <property type="entry name" value="AAA"/>
    <property type="match status" value="1"/>
</dbReference>
<dbReference type="Pfam" id="PF00005">
    <property type="entry name" value="ABC_tran"/>
    <property type="match status" value="1"/>
</dbReference>
<dbReference type="GO" id="GO:0005886">
    <property type="term" value="C:plasma membrane"/>
    <property type="evidence" value="ECO:0007669"/>
    <property type="project" value="UniProtKB-SubCell"/>
</dbReference>
<evidence type="ECO:0000313" key="12">
    <source>
        <dbReference type="EMBL" id="SDY80815.1"/>
    </source>
</evidence>
<keyword evidence="6 12" id="KW-0067">ATP-binding</keyword>
<accession>A0A1H3MX46</accession>
<dbReference type="InterPro" id="IPR011527">
    <property type="entry name" value="ABC1_TM_dom"/>
</dbReference>
<evidence type="ECO:0000256" key="7">
    <source>
        <dbReference type="ARBA" id="ARBA00022989"/>
    </source>
</evidence>
<dbReference type="PROSITE" id="PS50929">
    <property type="entry name" value="ABC_TM1F"/>
    <property type="match status" value="1"/>
</dbReference>
<evidence type="ECO:0000256" key="6">
    <source>
        <dbReference type="ARBA" id="ARBA00022840"/>
    </source>
</evidence>
<feature type="transmembrane region" description="Helical" evidence="9">
    <location>
        <begin position="284"/>
        <end position="311"/>
    </location>
</feature>
<evidence type="ECO:0000256" key="8">
    <source>
        <dbReference type="ARBA" id="ARBA00023136"/>
    </source>
</evidence>
<keyword evidence="7 9" id="KW-1133">Transmembrane helix</keyword>